<keyword evidence="3" id="KW-1185">Reference proteome</keyword>
<feature type="compositionally biased region" description="Basic and acidic residues" evidence="1">
    <location>
        <begin position="1824"/>
        <end position="1834"/>
    </location>
</feature>
<feature type="region of interest" description="Disordered" evidence="1">
    <location>
        <begin position="326"/>
        <end position="354"/>
    </location>
</feature>
<organism evidence="2 3">
    <name type="scientific">Toxocara canis</name>
    <name type="common">Canine roundworm</name>
    <dbReference type="NCBI Taxonomy" id="6265"/>
    <lineage>
        <taxon>Eukaryota</taxon>
        <taxon>Metazoa</taxon>
        <taxon>Ecdysozoa</taxon>
        <taxon>Nematoda</taxon>
        <taxon>Chromadorea</taxon>
        <taxon>Rhabditida</taxon>
        <taxon>Spirurina</taxon>
        <taxon>Ascaridomorpha</taxon>
        <taxon>Ascaridoidea</taxon>
        <taxon>Toxocaridae</taxon>
        <taxon>Toxocara</taxon>
    </lineage>
</organism>
<feature type="compositionally biased region" description="Polar residues" evidence="1">
    <location>
        <begin position="249"/>
        <end position="265"/>
    </location>
</feature>
<dbReference type="STRING" id="6265.A0A0B2VEB4"/>
<proteinExistence type="predicted"/>
<feature type="region of interest" description="Disordered" evidence="1">
    <location>
        <begin position="1772"/>
        <end position="1862"/>
    </location>
</feature>
<evidence type="ECO:0000313" key="2">
    <source>
        <dbReference type="EMBL" id="KHN81876.1"/>
    </source>
</evidence>
<feature type="region of interest" description="Disordered" evidence="1">
    <location>
        <begin position="192"/>
        <end position="287"/>
    </location>
</feature>
<evidence type="ECO:0000313" key="3">
    <source>
        <dbReference type="Proteomes" id="UP000031036"/>
    </source>
</evidence>
<feature type="region of interest" description="Disordered" evidence="1">
    <location>
        <begin position="1516"/>
        <end position="1544"/>
    </location>
</feature>
<name>A0A0B2VEB4_TOXCA</name>
<sequence length="2860" mass="322128">MLVETRIAILACVCCKCTTCKCIGGASKKKKQKAITSAETSTAPLKPGIPHDPSDEEETYHVRGARHIPKKVYKPILKPPRSRHDSRLGRFSSHERLVAVTHEGGLYAELKSVALETTKSGKPIELKEHHMDCTDANVDEMVTSCRKKVAMKRGFRQLFAAERTDRTGDEEDTNGVEMERKRPVRFFQKLFRPAGSHTSSPGESPRAFRRTSHADEDQYAEIKREMSVPVSPKSVKFQDEVPARRGQSAVPQTFAFSSRTTQQRTTFDHQHTSTATSTTTPLSWQSHQTTTEFRLSVPVSPKSVKFQDEVPARRGQSAVPQTFAFSSRTTQQRTTFDHQHTSTATSTTTPLSWQSHQTTTEFGDTQNALSVQQLQMQSTSRDVHRLDASQSMLDEATRELLQLSASPTAASSISYSSTARLTPAADQLQKSASTSSMNKVIRTVDGGVLKLANVFTWDAVRLSENPHQRPISPLERTFVDGDGNPHTTLYLYTDGTKGAPAVRTSVQGKLKMEKIVGADLVNTEHCVSSGWTIKDTVTHYKVKTKLGERTLVMEERKLPNGEEPANDFKMSVYEGDTLKSEQQADIKIPPNLVKTKLGERTLVMEERKLPNGEEPANDFKMSVYEGDTLKSEQQADIKIPPNLSKAEYLAYLSERLLRDMEKLEQDEKRRKTTTRIEVEVIEDVTKLLKTYVIGERAELQPQVEVELDQAAIDASDEFMSGQQTYEHASDDESSSPPIEKIDKEYIDSLESKVKKEITATDIRLQAEGQHFAGQSQLIRRVYAESEESSGSTAAWRKEPRCANLSAECELNRTEDSSCNDVLVAEPRVFSAQLSLIRERMVGPERRTATYDMHQLGKRFASETTIRRANKINLEDSTEERAETAAPVECYEMEQEGQRFTDDIRMQSTKRYESEDAEEASKRMQVTECELVRKEDCSWNNVVIALPRTEEVKVLIERSRMIQRQAKAAAYDLEQEGQRFEEETTIRRSNKINLEDSTEERAETAAPGECYAMKQEGQRFTDDVRMQSTKRYESEDAEEASKRTQVTECELIRKEDCSWNNVMIALPRTEEVSVLFKRSRMIQRQAKAAAYDLEQEGQRFEGETIIKRIKHFQSAQSTEEPLEEMGVLKIKDQVREPLPGNYEVQLLGQDFRGEGLIKRTRQFLSSESVEEETGGGVTQVGLNKNSSRGQFEATVVISNDLKRPPIRLKETMETRTVGLTASLARRKCDSLEQRAVLMDKNAWTETYSGRELAEKQTNVMIAIQKTEWDGEAKHETLKNMSAGNSERAQGKFHECTEEQAVIVCGLQCFATHTAAAEVVQGEKITQRIRYSTSATEEEHIHTKAFIASSEVATEEARTQRATTNCASAKYSCVETRSATTSIIVCLQNKAATSLMLSADQVRHDIRSSKGHQLTTIAMSEETVHKEFGIRQGSQFGKSEQADLLVQEKPARTVKFHTKSSREETSTSSMALSKGAKMESGTIKLISKGLQKHCATVAEFGDEIENFTVLLRNSGASHEHTAGQWAEPEDDNARGESMDEDRDENVMSRRIRVRVSEDTDMSTNEDLCAAAERCLMRRVTDQAEMYSENLAEVCYLIKVARNEGSANCLVVITIARKQSWRSVPIQSGTRIQMTASSSSAERVISKKDVSDQSREQIKRITFAETGQRSSEQTTIIHIIPIVLSENEMEVQTQRVSFTNDQTVHQASAFQFRNVPIYQAESSNTSLAHRGNFTSVFSDKTCFGTHVGSTELGVLNGVSDSRHSVLHDYEYRFEEERQGTSRIEQRGGVESSSMWNRDEEQQGETQVLANIPSENSSAGSTTSASFERVDRSQDHCSRSTAVSKVLNATRPDDGSSTDADISRSSTMSAACSSSLAHQMYQLRNQRLAMKRHSSRDNGVVEVPTRKAAAMGRTRNISESGSDSTLIEEHERANMSEHEASHSLTKWSAELSAARIAMMQAGVDLETVLLSTPASMFARSAMRSELNNTRQSLNAHRNIAESEFTEDNRSWKDRGFYRSFEYRHHWSSERDIRAVSIEESRPRSMRCSSAERLERLILAQDRLEDSTCMERMQPLDIYESDTANFIRRQKLVEEGKCRDRLRLAEERTEAKRWHDEQIGKIGRDMHRRQQRDLSTSDFRTPTLRTYSSVTSQTENAFKQFGYITTTDTVIHCDQEAKTISERPRTEKAFLDERMESIEKTNSATNVAIIPLVMKRDNAAQTSPIELSERNYVNELVCHAITVERVRPVELSSSFAQTDDIYEGVVSHQFEGIHPSHNIMQKSSTEQTNEQTEELSHTKAQFDTFIRTRAISLRNKNLTGELISARGSALEAIDHPQYIQRKEGFVEVGKLEATKQTSQEKVFAERRYGGSLRLDTCASEDNTVQHEMAIVATEVKSVAVEACRIEKSTTSPVYLYAAAVREESVVANAQLQKSAAFYCASRMWITSRKGDDQIFRVKESTELDEYSNLQMRREEFRGEIESVLKDCRFGGRIELRTSQAEETDVSISQNFMKQQASIEVSIVRKAVNREQPTVQRYHASEEAEVELLSRLECGKIRSAHVAVLQSAPNKESPVWLQTGESVESLMAINISMQRSLDEEVSSCTLREKRYGGVVHLTCVAVTEQYTGEILLSIQKSSAFAQTSLSVRTANKTAPQLLQTNASTETTSVLQTSITSRLEHFSASACRAQALFGGCIAAKFMAAEETIFNAEISYEKQQSDAEFILSRQEIRQESPKLLQTAASQSEQIEVTETEVRRRLTEVHVESAVERAAREITPVSLQTDYASETLIRTDEELRSFEHRHIAEAHAEQSVAVTESDTIVCTAPVHVELRHEEESREELKEEKSEKRCASSLSYFIFAMTAFRF</sequence>
<feature type="region of interest" description="Disordered" evidence="1">
    <location>
        <begin position="1453"/>
        <end position="1472"/>
    </location>
</feature>
<feature type="compositionally biased region" description="Basic and acidic residues" evidence="1">
    <location>
        <begin position="1772"/>
        <end position="1784"/>
    </location>
</feature>
<gene>
    <name evidence="2" type="primary">cpna-2</name>
    <name evidence="2" type="ORF">Tcan_12751</name>
</gene>
<protein>
    <submittedName>
        <fullName evidence="2">Copine family protein 2</fullName>
    </submittedName>
</protein>
<feature type="compositionally biased region" description="Basic and acidic residues" evidence="1">
    <location>
        <begin position="212"/>
        <end position="226"/>
    </location>
</feature>
<evidence type="ECO:0000256" key="1">
    <source>
        <dbReference type="SAM" id="MobiDB-lite"/>
    </source>
</evidence>
<comment type="caution">
    <text evidence="2">The sequence shown here is derived from an EMBL/GenBank/DDBJ whole genome shotgun (WGS) entry which is preliminary data.</text>
</comment>
<feature type="region of interest" description="Disordered" evidence="1">
    <location>
        <begin position="35"/>
        <end position="57"/>
    </location>
</feature>
<feature type="compositionally biased region" description="Polar residues" evidence="1">
    <location>
        <begin position="1800"/>
        <end position="1822"/>
    </location>
</feature>
<dbReference type="OrthoDB" id="5877978at2759"/>
<dbReference type="EMBL" id="JPKZ01001446">
    <property type="protein sequence ID" value="KHN81876.1"/>
    <property type="molecule type" value="Genomic_DNA"/>
</dbReference>
<dbReference type="Proteomes" id="UP000031036">
    <property type="component" value="Unassembled WGS sequence"/>
</dbReference>
<accession>A0A0B2VEB4</accession>
<reference evidence="2 3" key="1">
    <citation type="submission" date="2014-11" db="EMBL/GenBank/DDBJ databases">
        <title>Genetic blueprint of the zoonotic pathogen Toxocara canis.</title>
        <authorList>
            <person name="Zhu X.-Q."/>
            <person name="Korhonen P.K."/>
            <person name="Cai H."/>
            <person name="Young N.D."/>
            <person name="Nejsum P."/>
            <person name="von Samson-Himmelstjerna G."/>
            <person name="Boag P.R."/>
            <person name="Tan P."/>
            <person name="Li Q."/>
            <person name="Min J."/>
            <person name="Yang Y."/>
            <person name="Wang X."/>
            <person name="Fang X."/>
            <person name="Hall R.S."/>
            <person name="Hofmann A."/>
            <person name="Sternberg P.W."/>
            <person name="Jex A.R."/>
            <person name="Gasser R.B."/>
        </authorList>
    </citation>
    <scope>NUCLEOTIDE SEQUENCE [LARGE SCALE GENOMIC DNA]</scope>
    <source>
        <strain evidence="2">PN_DK_2014</strain>
    </source>
</reference>